<evidence type="ECO:0008006" key="3">
    <source>
        <dbReference type="Google" id="ProtNLM"/>
    </source>
</evidence>
<proteinExistence type="predicted"/>
<organism evidence="1 2">
    <name type="scientific">Corynascus novoguineensis</name>
    <dbReference type="NCBI Taxonomy" id="1126955"/>
    <lineage>
        <taxon>Eukaryota</taxon>
        <taxon>Fungi</taxon>
        <taxon>Dikarya</taxon>
        <taxon>Ascomycota</taxon>
        <taxon>Pezizomycotina</taxon>
        <taxon>Sordariomycetes</taxon>
        <taxon>Sordariomycetidae</taxon>
        <taxon>Sordariales</taxon>
        <taxon>Chaetomiaceae</taxon>
        <taxon>Corynascus</taxon>
    </lineage>
</organism>
<keyword evidence="2" id="KW-1185">Reference proteome</keyword>
<accession>A0AAN7HMG7</accession>
<reference evidence="1" key="2">
    <citation type="submission" date="2023-05" db="EMBL/GenBank/DDBJ databases">
        <authorList>
            <consortium name="Lawrence Berkeley National Laboratory"/>
            <person name="Steindorff A."/>
            <person name="Hensen N."/>
            <person name="Bonometti L."/>
            <person name="Westerberg I."/>
            <person name="Brannstrom I.O."/>
            <person name="Guillou S."/>
            <person name="Cros-Aarteil S."/>
            <person name="Calhoun S."/>
            <person name="Haridas S."/>
            <person name="Kuo A."/>
            <person name="Mondo S."/>
            <person name="Pangilinan J."/>
            <person name="Riley R."/>
            <person name="Labutti K."/>
            <person name="Andreopoulos B."/>
            <person name="Lipzen A."/>
            <person name="Chen C."/>
            <person name="Yanf M."/>
            <person name="Daum C."/>
            <person name="Ng V."/>
            <person name="Clum A."/>
            <person name="Ohm R."/>
            <person name="Martin F."/>
            <person name="Silar P."/>
            <person name="Natvig D."/>
            <person name="Lalanne C."/>
            <person name="Gautier V."/>
            <person name="Ament-Velasquez S.L."/>
            <person name="Kruys A."/>
            <person name="Hutchinson M.I."/>
            <person name="Powell A.J."/>
            <person name="Barry K."/>
            <person name="Miller A.N."/>
            <person name="Grigoriev I.V."/>
            <person name="Debuchy R."/>
            <person name="Gladieux P."/>
            <person name="Thoren M.H."/>
            <person name="Johannesson H."/>
        </authorList>
    </citation>
    <scope>NUCLEOTIDE SEQUENCE</scope>
    <source>
        <strain evidence="1">CBS 359.72</strain>
    </source>
</reference>
<dbReference type="Proteomes" id="UP001303647">
    <property type="component" value="Unassembled WGS sequence"/>
</dbReference>
<dbReference type="EMBL" id="MU857671">
    <property type="protein sequence ID" value="KAK4246605.1"/>
    <property type="molecule type" value="Genomic_DNA"/>
</dbReference>
<evidence type="ECO:0000313" key="2">
    <source>
        <dbReference type="Proteomes" id="UP001303647"/>
    </source>
</evidence>
<protein>
    <recommendedName>
        <fullName evidence="3">F-box domain-containing protein</fullName>
    </recommendedName>
</protein>
<reference evidence="1" key="1">
    <citation type="journal article" date="2023" name="Mol. Phylogenet. Evol.">
        <title>Genome-scale phylogeny and comparative genomics of the fungal order Sordariales.</title>
        <authorList>
            <person name="Hensen N."/>
            <person name="Bonometti L."/>
            <person name="Westerberg I."/>
            <person name="Brannstrom I.O."/>
            <person name="Guillou S."/>
            <person name="Cros-Aarteil S."/>
            <person name="Calhoun S."/>
            <person name="Haridas S."/>
            <person name="Kuo A."/>
            <person name="Mondo S."/>
            <person name="Pangilinan J."/>
            <person name="Riley R."/>
            <person name="LaButti K."/>
            <person name="Andreopoulos B."/>
            <person name="Lipzen A."/>
            <person name="Chen C."/>
            <person name="Yan M."/>
            <person name="Daum C."/>
            <person name="Ng V."/>
            <person name="Clum A."/>
            <person name="Steindorff A."/>
            <person name="Ohm R.A."/>
            <person name="Martin F."/>
            <person name="Silar P."/>
            <person name="Natvig D.O."/>
            <person name="Lalanne C."/>
            <person name="Gautier V."/>
            <person name="Ament-Velasquez S.L."/>
            <person name="Kruys A."/>
            <person name="Hutchinson M.I."/>
            <person name="Powell A.J."/>
            <person name="Barry K."/>
            <person name="Miller A.N."/>
            <person name="Grigoriev I.V."/>
            <person name="Debuchy R."/>
            <person name="Gladieux P."/>
            <person name="Hiltunen Thoren M."/>
            <person name="Johannesson H."/>
        </authorList>
    </citation>
    <scope>NUCLEOTIDE SEQUENCE</scope>
    <source>
        <strain evidence="1">CBS 359.72</strain>
    </source>
</reference>
<evidence type="ECO:0000313" key="1">
    <source>
        <dbReference type="EMBL" id="KAK4246605.1"/>
    </source>
</evidence>
<sequence length="356" mass="40592">MPGSDCLSNLPLELIEQILDELCHHHIYDLQDAGDSCSRYEPSYYRQHKDESAILGLAGLCRASKHFNRLATWRLYHTLTWPKTGSRWPLIARTLIERRDLAQLVRHLSLDFYESPRNPALPSEVILWYSQQIALFPDGDLYADSLTNRSSSSDFEPTQRDAAIALLTSLCSNLSTLDIVPFKFATAFAFCPPASVLTLRDVEAYDWHGFELKTLSSLFHAAPHLRLLRCRSVDPTKPVDTGLRLEHLTDLDLQNCCCSNIELVHILRMCPNLERLQYKNGGVKSFQPYGYEQFRPHEAVSAIREHAVLLRTFELCLDQAFELGDFDKKDMDEAELALSHHGIECRFGCIGHHAHL</sequence>
<dbReference type="SUPFAM" id="SSF52058">
    <property type="entry name" value="L domain-like"/>
    <property type="match status" value="1"/>
</dbReference>
<dbReference type="Gene3D" id="3.80.10.10">
    <property type="entry name" value="Ribonuclease Inhibitor"/>
    <property type="match status" value="1"/>
</dbReference>
<comment type="caution">
    <text evidence="1">The sequence shown here is derived from an EMBL/GenBank/DDBJ whole genome shotgun (WGS) entry which is preliminary data.</text>
</comment>
<dbReference type="InterPro" id="IPR032675">
    <property type="entry name" value="LRR_dom_sf"/>
</dbReference>
<name>A0AAN7HMG7_9PEZI</name>
<gene>
    <name evidence="1" type="ORF">C7999DRAFT_15312</name>
</gene>
<dbReference type="AlphaFoldDB" id="A0AAN7HMG7"/>